<feature type="non-terminal residue" evidence="1">
    <location>
        <position position="45"/>
    </location>
</feature>
<reference evidence="1 2" key="1">
    <citation type="submission" date="2020-01" db="EMBL/GenBank/DDBJ databases">
        <title>Insect and environment-associated Actinomycetes.</title>
        <authorList>
            <person name="Currrie C."/>
            <person name="Chevrette M."/>
            <person name="Carlson C."/>
            <person name="Stubbendieck R."/>
            <person name="Wendt-Pienkowski E."/>
        </authorList>
    </citation>
    <scope>NUCLEOTIDE SEQUENCE [LARGE SCALE GENOMIC DNA]</scope>
    <source>
        <strain evidence="1 2">SID7590</strain>
    </source>
</reference>
<organism evidence="1 2">
    <name type="scientific">Streptomyces parvus</name>
    <dbReference type="NCBI Taxonomy" id="66428"/>
    <lineage>
        <taxon>Bacteria</taxon>
        <taxon>Bacillati</taxon>
        <taxon>Actinomycetota</taxon>
        <taxon>Actinomycetes</taxon>
        <taxon>Kitasatosporales</taxon>
        <taxon>Streptomycetaceae</taxon>
        <taxon>Streptomyces</taxon>
    </lineage>
</organism>
<gene>
    <name evidence="1" type="ORF">G3I50_00980</name>
</gene>
<protein>
    <submittedName>
        <fullName evidence="1">Phage tail protein</fullName>
    </submittedName>
</protein>
<dbReference type="Proteomes" id="UP000469670">
    <property type="component" value="Unassembled WGS sequence"/>
</dbReference>
<name>A0A7K3RP00_9ACTN</name>
<comment type="caution">
    <text evidence="1">The sequence shown here is derived from an EMBL/GenBank/DDBJ whole genome shotgun (WGS) entry which is preliminary data.</text>
</comment>
<dbReference type="EMBL" id="JAAGMP010000057">
    <property type="protein sequence ID" value="NEC16858.1"/>
    <property type="molecule type" value="Genomic_DNA"/>
</dbReference>
<dbReference type="AlphaFoldDB" id="A0A7K3RP00"/>
<evidence type="ECO:0000313" key="2">
    <source>
        <dbReference type="Proteomes" id="UP000469670"/>
    </source>
</evidence>
<evidence type="ECO:0000313" key="1">
    <source>
        <dbReference type="EMBL" id="NEC16858.1"/>
    </source>
</evidence>
<sequence>MPYLTASADACRTAGGEQLGFGVPGYAHPLLAPAEWAELARPGTP</sequence>
<accession>A0A7K3RP00</accession>
<proteinExistence type="predicted"/>